<dbReference type="PANTHER" id="PTHR21191">
    <property type="entry name" value="AQUAPORIN"/>
    <property type="match status" value="1"/>
</dbReference>
<dbReference type="PIRSF" id="PIRSF017529">
    <property type="entry name" value="Aquaporin_11/12"/>
    <property type="match status" value="1"/>
</dbReference>
<evidence type="ECO:0000256" key="5">
    <source>
        <dbReference type="PIRNR" id="PIRNR017529"/>
    </source>
</evidence>
<evidence type="ECO:0000256" key="4">
    <source>
        <dbReference type="ARBA" id="ARBA00023136"/>
    </source>
</evidence>
<organism evidence="8 9">
    <name type="scientific">Astyanax mexicanus</name>
    <name type="common">Blind cave fish</name>
    <name type="synonym">Astyanax fasciatus mexicanus</name>
    <dbReference type="NCBI Taxonomy" id="7994"/>
    <lineage>
        <taxon>Eukaryota</taxon>
        <taxon>Metazoa</taxon>
        <taxon>Chordata</taxon>
        <taxon>Craniata</taxon>
        <taxon>Vertebrata</taxon>
        <taxon>Euteleostomi</taxon>
        <taxon>Actinopterygii</taxon>
        <taxon>Neopterygii</taxon>
        <taxon>Teleostei</taxon>
        <taxon>Ostariophysi</taxon>
        <taxon>Characiformes</taxon>
        <taxon>Characoidei</taxon>
        <taxon>Acestrorhamphidae</taxon>
        <taxon>Acestrorhamphinae</taxon>
        <taxon>Astyanax</taxon>
    </lineage>
</organism>
<feature type="signal peptide" evidence="6">
    <location>
        <begin position="1"/>
        <end position="17"/>
    </location>
</feature>
<dbReference type="Gene3D" id="1.20.1080.10">
    <property type="entry name" value="Glycerol uptake facilitator protein"/>
    <property type="match status" value="1"/>
</dbReference>
<sequence length="287" mass="30139">MADLAVSLLVLAGIVLACELARRASARLLFGAGAGTGAYAAELISTLQLCACTHELKLLGDAGVSQPPPVALALTYATAVVQAFTARGATCNPSGALERFLRRRDGDSDSNGKGWRTLVARVACQFVAAVAARDAVRRLWARGLSELHARHSASAFKCASPVGSAPLLAAAGVEMACAFAVHATASCTRGWRETFRVHAVAAVITAAAYAGGSITGSVTNPALAFSTQFPCSGSTFTEYSFVYWMGPILGMAGSVLLFDKFIPGLSAERRSHEEQIFNTIQRKRKKK</sequence>
<dbReference type="SUPFAM" id="SSF81338">
    <property type="entry name" value="Aquaporin-like"/>
    <property type="match status" value="1"/>
</dbReference>
<dbReference type="InterPro" id="IPR051883">
    <property type="entry name" value="AQP11/12_channel"/>
</dbReference>
<evidence type="ECO:0000256" key="3">
    <source>
        <dbReference type="ARBA" id="ARBA00022989"/>
    </source>
</evidence>
<evidence type="ECO:0000313" key="9">
    <source>
        <dbReference type="Proteomes" id="UP000694621"/>
    </source>
</evidence>
<dbReference type="InterPro" id="IPR016697">
    <property type="entry name" value="Aquaporin_11/12"/>
</dbReference>
<dbReference type="GO" id="GO:0015267">
    <property type="term" value="F:channel activity"/>
    <property type="evidence" value="ECO:0007669"/>
    <property type="project" value="TreeGrafter"/>
</dbReference>
<evidence type="ECO:0000313" key="7">
    <source>
        <dbReference type="EMBL" id="KAG9272856.1"/>
    </source>
</evidence>
<evidence type="ECO:0000256" key="2">
    <source>
        <dbReference type="ARBA" id="ARBA00022692"/>
    </source>
</evidence>
<evidence type="ECO:0000256" key="1">
    <source>
        <dbReference type="ARBA" id="ARBA00004141"/>
    </source>
</evidence>
<dbReference type="CTD" id="282679"/>
<gene>
    <name evidence="8" type="primary">aqp11</name>
    <name evidence="7" type="synonym">AQP11</name>
    <name evidence="7" type="ORF">AMEX_G11925</name>
</gene>
<dbReference type="Ensembl" id="ENSAMXT00005043855.1">
    <property type="protein sequence ID" value="ENSAMXP00005040277.1"/>
    <property type="gene ID" value="ENSAMXG00005018951.1"/>
</dbReference>
<dbReference type="GO" id="GO:0016020">
    <property type="term" value="C:membrane"/>
    <property type="evidence" value="ECO:0007669"/>
    <property type="project" value="UniProtKB-SubCell"/>
</dbReference>
<proteinExistence type="inferred from homology"/>
<evidence type="ECO:0000313" key="8">
    <source>
        <dbReference type="Ensembl" id="ENSAMXP00005040277.1"/>
    </source>
</evidence>
<feature type="transmembrane region" description="Helical" evidence="5">
    <location>
        <begin position="241"/>
        <end position="262"/>
    </location>
</feature>
<dbReference type="GO" id="GO:0005737">
    <property type="term" value="C:cytoplasm"/>
    <property type="evidence" value="ECO:0007669"/>
    <property type="project" value="TreeGrafter"/>
</dbReference>
<keyword evidence="2 5" id="KW-0812">Transmembrane</keyword>
<keyword evidence="3 5" id="KW-1133">Transmembrane helix</keyword>
<evidence type="ECO:0000313" key="10">
    <source>
        <dbReference type="Proteomes" id="UP000752171"/>
    </source>
</evidence>
<protein>
    <recommendedName>
        <fullName evidence="5">Aquaporin</fullName>
    </recommendedName>
</protein>
<dbReference type="GeneID" id="103037655"/>
<dbReference type="Proteomes" id="UP000752171">
    <property type="component" value="Unassembled WGS sequence"/>
</dbReference>
<evidence type="ECO:0000256" key="6">
    <source>
        <dbReference type="SAM" id="SignalP"/>
    </source>
</evidence>
<comment type="similarity">
    <text evidence="5">Belongs to the MIP/aquaporin (TC 1.A.8) family.</text>
</comment>
<dbReference type="PANTHER" id="PTHR21191:SF7">
    <property type="entry name" value="AQUAPORIN-11"/>
    <property type="match status" value="1"/>
</dbReference>
<dbReference type="Proteomes" id="UP000694621">
    <property type="component" value="Unplaced"/>
</dbReference>
<dbReference type="AlphaFoldDB" id="A0A8B9KNS3"/>
<name>A0A8B9KNS3_ASTMX</name>
<comment type="caution">
    <text evidence="5">Lacks conserved residue(s) required for the propagation of feature annotation.</text>
</comment>
<dbReference type="InterPro" id="IPR023271">
    <property type="entry name" value="Aquaporin-like"/>
</dbReference>
<keyword evidence="6" id="KW-0732">Signal</keyword>
<keyword evidence="4 5" id="KW-0472">Membrane</keyword>
<dbReference type="EMBL" id="JAICCE010000009">
    <property type="protein sequence ID" value="KAG9272856.1"/>
    <property type="molecule type" value="Genomic_DNA"/>
</dbReference>
<reference evidence="7 10" key="1">
    <citation type="submission" date="2021-07" db="EMBL/GenBank/DDBJ databases">
        <authorList>
            <person name="Imarazene B."/>
            <person name="Zahm M."/>
            <person name="Klopp C."/>
            <person name="Cabau C."/>
            <person name="Beille S."/>
            <person name="Jouanno E."/>
            <person name="Castinel A."/>
            <person name="Lluch J."/>
            <person name="Gil L."/>
            <person name="Kuchtly C."/>
            <person name="Lopez Roques C."/>
            <person name="Donnadieu C."/>
            <person name="Parrinello H."/>
            <person name="Journot L."/>
            <person name="Du K."/>
            <person name="Schartl M."/>
            <person name="Retaux S."/>
            <person name="Guiguen Y."/>
        </authorList>
    </citation>
    <scope>NUCLEOTIDE SEQUENCE [LARGE SCALE GENOMIC DNA]</scope>
    <source>
        <strain evidence="7">Pach_M1</strain>
        <tissue evidence="7">Testis</tissue>
    </source>
</reference>
<dbReference type="KEGG" id="amex:103037655"/>
<comment type="subcellular location">
    <subcellularLocation>
        <location evidence="1">Membrane</location>
        <topology evidence="1">Multi-pass membrane protein</topology>
    </subcellularLocation>
</comment>
<reference evidence="8" key="2">
    <citation type="submission" date="2025-05" db="UniProtKB">
        <authorList>
            <consortium name="Ensembl"/>
        </authorList>
    </citation>
    <scope>IDENTIFICATION</scope>
</reference>
<accession>A0A8B9KNS3</accession>
<feature type="chain" id="PRO_5044669462" description="Aquaporin" evidence="6">
    <location>
        <begin position="18"/>
        <end position="287"/>
    </location>
</feature>
<dbReference type="OrthoDB" id="9894770at2759"/>